<dbReference type="PANTHER" id="PTHR43788">
    <property type="entry name" value="DNA2/NAM7 HELICASE FAMILY MEMBER"/>
    <property type="match status" value="1"/>
</dbReference>
<dbReference type="CDD" id="cd18808">
    <property type="entry name" value="SF1_C_Upf1"/>
    <property type="match status" value="1"/>
</dbReference>
<dbReference type="Proteomes" id="UP000295447">
    <property type="component" value="Unassembled WGS sequence"/>
</dbReference>
<dbReference type="InterPro" id="IPR027417">
    <property type="entry name" value="P-loop_NTPase"/>
</dbReference>
<keyword evidence="5" id="KW-0067">ATP-binding</keyword>
<dbReference type="InterPro" id="IPR041679">
    <property type="entry name" value="DNA2/NAM7-like_C"/>
</dbReference>
<dbReference type="InterPro" id="IPR050534">
    <property type="entry name" value="Coronavir_polyprotein_1ab"/>
</dbReference>
<dbReference type="SUPFAM" id="SSF52540">
    <property type="entry name" value="P-loop containing nucleoside triphosphate hydrolases"/>
    <property type="match status" value="1"/>
</dbReference>
<dbReference type="Pfam" id="PF13087">
    <property type="entry name" value="AAA_12"/>
    <property type="match status" value="1"/>
</dbReference>
<dbReference type="EMBL" id="SODF01000002">
    <property type="protein sequence ID" value="TDW18948.1"/>
    <property type="molecule type" value="Genomic_DNA"/>
</dbReference>
<keyword evidence="12" id="KW-1185">Reference proteome</keyword>
<dbReference type="GO" id="GO:0016787">
    <property type="term" value="F:hydrolase activity"/>
    <property type="evidence" value="ECO:0007669"/>
    <property type="project" value="UniProtKB-KW"/>
</dbReference>
<evidence type="ECO:0000259" key="10">
    <source>
        <dbReference type="Pfam" id="PF18741"/>
    </source>
</evidence>
<keyword evidence="3" id="KW-0378">Hydrolase</keyword>
<dbReference type="Pfam" id="PF18741">
    <property type="entry name" value="MTES_1575"/>
    <property type="match status" value="1"/>
</dbReference>
<evidence type="ECO:0000313" key="12">
    <source>
        <dbReference type="Proteomes" id="UP000295447"/>
    </source>
</evidence>
<evidence type="ECO:0000313" key="11">
    <source>
        <dbReference type="EMBL" id="TDW18948.1"/>
    </source>
</evidence>
<reference evidence="11 12" key="1">
    <citation type="submission" date="2019-03" db="EMBL/GenBank/DDBJ databases">
        <title>Genomic Encyclopedia of Type Strains, Phase III (KMG-III): the genomes of soil and plant-associated and newly described type strains.</title>
        <authorList>
            <person name="Whitman W."/>
        </authorList>
    </citation>
    <scope>NUCLEOTIDE SEQUENCE [LARGE SCALE GENOMIC DNA]</scope>
    <source>
        <strain evidence="11 12">VKM Ac-2570</strain>
    </source>
</reference>
<organism evidence="11 12">
    <name type="scientific">Kribbella kalugense</name>
    <dbReference type="NCBI Taxonomy" id="2512221"/>
    <lineage>
        <taxon>Bacteria</taxon>
        <taxon>Bacillati</taxon>
        <taxon>Actinomycetota</taxon>
        <taxon>Actinomycetes</taxon>
        <taxon>Propionibacteriales</taxon>
        <taxon>Kribbellaceae</taxon>
        <taxon>Kribbella</taxon>
    </lineage>
</organism>
<evidence type="ECO:0000256" key="1">
    <source>
        <dbReference type="ARBA" id="ARBA00007913"/>
    </source>
</evidence>
<dbReference type="PANTHER" id="PTHR43788:SF8">
    <property type="entry name" value="DNA-BINDING PROTEIN SMUBP-2"/>
    <property type="match status" value="1"/>
</dbReference>
<evidence type="ECO:0000259" key="9">
    <source>
        <dbReference type="Pfam" id="PF13087"/>
    </source>
</evidence>
<evidence type="ECO:0000256" key="3">
    <source>
        <dbReference type="ARBA" id="ARBA00022801"/>
    </source>
</evidence>
<evidence type="ECO:0000256" key="5">
    <source>
        <dbReference type="ARBA" id="ARBA00022840"/>
    </source>
</evidence>
<dbReference type="InterPro" id="IPR041677">
    <property type="entry name" value="DNA2/NAM7_AAA_11"/>
</dbReference>
<feature type="domain" description="DNA2/NAM7 helicase helicase" evidence="8">
    <location>
        <begin position="368"/>
        <end position="491"/>
    </location>
</feature>
<dbReference type="RefSeq" id="WP_134121864.1">
    <property type="nucleotide sequence ID" value="NZ_SODF01000002.1"/>
</dbReference>
<evidence type="ECO:0000256" key="4">
    <source>
        <dbReference type="ARBA" id="ARBA00022806"/>
    </source>
</evidence>
<gene>
    <name evidence="11" type="ORF">EV650_5551</name>
</gene>
<accession>A0A4R7ZQR6</accession>
<feature type="domain" description="Restriction endonuclease type II-like" evidence="10">
    <location>
        <begin position="1383"/>
        <end position="1476"/>
    </location>
</feature>
<comment type="caution">
    <text evidence="11">The sequence shown here is derived from an EMBL/GenBank/DDBJ whole genome shotgun (WGS) entry which is preliminary data.</text>
</comment>
<dbReference type="InterPro" id="IPR047187">
    <property type="entry name" value="SF1_C_Upf1"/>
</dbReference>
<proteinExistence type="inferred from homology"/>
<dbReference type="GO" id="GO:0005524">
    <property type="term" value="F:ATP binding"/>
    <property type="evidence" value="ECO:0007669"/>
    <property type="project" value="UniProtKB-KW"/>
</dbReference>
<feature type="domain" description="DNA2/NAM7 helicase-like C-terminal" evidence="9">
    <location>
        <begin position="1154"/>
        <end position="1334"/>
    </location>
</feature>
<protein>
    <submittedName>
        <fullName evidence="11">AAA domain-containing protein</fullName>
    </submittedName>
</protein>
<dbReference type="GO" id="GO:0043139">
    <property type="term" value="F:5'-3' DNA helicase activity"/>
    <property type="evidence" value="ECO:0007669"/>
    <property type="project" value="TreeGrafter"/>
</dbReference>
<name>A0A4R7ZQR6_9ACTN</name>
<evidence type="ECO:0000256" key="2">
    <source>
        <dbReference type="ARBA" id="ARBA00022741"/>
    </source>
</evidence>
<dbReference type="OrthoDB" id="9757917at2"/>
<keyword evidence="2" id="KW-0547">Nucleotide-binding</keyword>
<dbReference type="Pfam" id="PF13086">
    <property type="entry name" value="AAA_11"/>
    <property type="match status" value="1"/>
</dbReference>
<evidence type="ECO:0000256" key="7">
    <source>
        <dbReference type="SAM" id="MobiDB-lite"/>
    </source>
</evidence>
<dbReference type="InterPro" id="IPR049468">
    <property type="entry name" value="Restrct_endonuc-II-like_dom"/>
</dbReference>
<feature type="region of interest" description="Disordered" evidence="7">
    <location>
        <begin position="90"/>
        <end position="123"/>
    </location>
</feature>
<feature type="coiled-coil region" evidence="6">
    <location>
        <begin position="467"/>
        <end position="501"/>
    </location>
</feature>
<keyword evidence="4" id="KW-0347">Helicase</keyword>
<dbReference type="SUPFAM" id="SSF52980">
    <property type="entry name" value="Restriction endonuclease-like"/>
    <property type="match status" value="1"/>
</dbReference>
<dbReference type="Gene3D" id="3.40.960.10">
    <property type="entry name" value="VSR Endonuclease"/>
    <property type="match status" value="1"/>
</dbReference>
<keyword evidence="6" id="KW-0175">Coiled coil</keyword>
<dbReference type="InterPro" id="IPR011335">
    <property type="entry name" value="Restrct_endonuc-II-like"/>
</dbReference>
<evidence type="ECO:0000259" key="8">
    <source>
        <dbReference type="Pfam" id="PF13086"/>
    </source>
</evidence>
<evidence type="ECO:0000256" key="6">
    <source>
        <dbReference type="SAM" id="Coils"/>
    </source>
</evidence>
<comment type="similarity">
    <text evidence="1">Belongs to the DNA2/NAM7 helicase family.</text>
</comment>
<sequence>MPDDDFDAVAVRRTTSLIDFLADITDSANRNPVRDVMSSSARAPERVVWLDERPAGIEVRSGDSEVLLEARPVAIVPFPAVPADIDEFVERTGRSDPNGPAPRLLDSESRGDPADDERPEDPAVARRRATYLEWLQSWRKWAAEERERAVLRQFHEDLEHAAKAMEQRDDELELVLALGLVTWQAPDGDLIRRHLLTVPVAPVIERSGVVRVLAPSGRRRFEDRELFEDLGEYRPDRGAATKEDILDAAEPFLGPATMDRLRAWMGLGLTAGFEERTRRSDDDATLATGPLLAPAPALVLRPRSRELLAEAYRKIAGELRQPSVEVPVGLAQAIVDTEPDQRRSWLERQGSTRGDVLGKDPLFPLDANEEQERVLHILSKETAVVVQGPPGTGKTHTIANLVSALLARGQRVLVTSQKDQALRVLRERIPAELKSLCVLLTGGSKDAAAELERGLQALSTTLATSDQKSLKSAAAKLAAERDALKDRSVSLNRRIAELREIEQRTFDPVAPWFDPSVYRGSLAEIVRDVNRTAAEHDWVPELPRTAPERPPLSPATFSELRLLLADRTPGRERRPGQRIPSPEGLVSTATLAELTRAERDARERLNQVNSSLARQLSTLPAEDLSNVADLLHQLVQGVEEAGYSSASVSSGSWIQQAVDDALAGRNAGLWEHLAAAADEPGRLLAAIRGENGDHVVEFVQQAISFATLGTARGWLVAGNAFLAYLDQGGSFKKLMQSAQQKAARPLLEAVRVDGTEIRSADQLRAVLRRIDAEVGALQLAQRWTEGGVKIADGPVHAVLSEVADNARVLAAIVRLGVLRNSVRELLQQKRVVVQLSDVRSLRDAHEAAGQATLGAVLRDASAQVERVRAPLETLVRRPDACPELADLVAAIEERDVKKYELAVAAIDAARREQKAEVRCLELSAVLRDAHPRLLAILERDAVDPDWEHRDVAAAWAWSLAKRFMLEHRNADQERRLADEFREVEDQLAHVTAQLAAAEATSACIARLTDDQQRALNTYRTHMSKIGAGQGKKVREIRQAARSAMEKAQSAVPAWVVPLPNLLENLPAERDRFDVVIVDEASQVGMEHLYLLWMAPRIIVVGDDKQCTPGPSTLGRLDVVYARNDEYLAEVDTDIRRLYTSKSNLYDILSARSGKAGLIRLREHFRCVPEIITWSSKQFYETDDSGVSGGLIPLREREANALPPLRVTVVPDAHIEGTGDRRRNRPEATAIVDELARCLDDPAYAGKSFGIVVLQSVKGHLQLLEHLVNQRIAPEVRQERQIRIGTAPDFQGDERDIVFLSMVVAETPHKATAEPYRQAYNVAASRARDQLWLFSSVGLEELKPGDLRTSLMGYMLQPPSGYGASPSLDEVSENNRVMPFESLFEQRVFREIRGRGYHVVPQYPVGSRRLDLVVAGKGSRIAVECDGHRWHTSPEDQANDARRDRELQRMKWQTVRIRESEFEFDRDHELAPLWQLLEAHGIPPEVVEDTSVDWSPVELEDDDEMTEV</sequence>
<dbReference type="Gene3D" id="3.40.50.300">
    <property type="entry name" value="P-loop containing nucleotide triphosphate hydrolases"/>
    <property type="match status" value="3"/>
</dbReference>